<gene>
    <name evidence="1" type="ORF">DPMN_062120</name>
</gene>
<comment type="caution">
    <text evidence="1">The sequence shown here is derived from an EMBL/GenBank/DDBJ whole genome shotgun (WGS) entry which is preliminary data.</text>
</comment>
<name>A0A9D4C8Y9_DREPO</name>
<proteinExistence type="predicted"/>
<evidence type="ECO:0000313" key="1">
    <source>
        <dbReference type="EMBL" id="KAH3719289.1"/>
    </source>
</evidence>
<keyword evidence="2" id="KW-1185">Reference proteome</keyword>
<dbReference type="AlphaFoldDB" id="A0A9D4C8Y9"/>
<reference evidence="1" key="1">
    <citation type="journal article" date="2019" name="bioRxiv">
        <title>The Genome of the Zebra Mussel, Dreissena polymorpha: A Resource for Invasive Species Research.</title>
        <authorList>
            <person name="McCartney M.A."/>
            <person name="Auch B."/>
            <person name="Kono T."/>
            <person name="Mallez S."/>
            <person name="Zhang Y."/>
            <person name="Obille A."/>
            <person name="Becker A."/>
            <person name="Abrahante J.E."/>
            <person name="Garbe J."/>
            <person name="Badalamenti J.P."/>
            <person name="Herman A."/>
            <person name="Mangelson H."/>
            <person name="Liachko I."/>
            <person name="Sullivan S."/>
            <person name="Sone E.D."/>
            <person name="Koren S."/>
            <person name="Silverstein K.A.T."/>
            <person name="Beckman K.B."/>
            <person name="Gohl D.M."/>
        </authorList>
    </citation>
    <scope>NUCLEOTIDE SEQUENCE</scope>
    <source>
        <strain evidence="1">Duluth1</strain>
        <tissue evidence="1">Whole animal</tissue>
    </source>
</reference>
<organism evidence="1 2">
    <name type="scientific">Dreissena polymorpha</name>
    <name type="common">Zebra mussel</name>
    <name type="synonym">Mytilus polymorpha</name>
    <dbReference type="NCBI Taxonomy" id="45954"/>
    <lineage>
        <taxon>Eukaryota</taxon>
        <taxon>Metazoa</taxon>
        <taxon>Spiralia</taxon>
        <taxon>Lophotrochozoa</taxon>
        <taxon>Mollusca</taxon>
        <taxon>Bivalvia</taxon>
        <taxon>Autobranchia</taxon>
        <taxon>Heteroconchia</taxon>
        <taxon>Euheterodonta</taxon>
        <taxon>Imparidentia</taxon>
        <taxon>Neoheterodontei</taxon>
        <taxon>Myida</taxon>
        <taxon>Dreissenoidea</taxon>
        <taxon>Dreissenidae</taxon>
        <taxon>Dreissena</taxon>
    </lineage>
</organism>
<evidence type="ECO:0000313" key="2">
    <source>
        <dbReference type="Proteomes" id="UP000828390"/>
    </source>
</evidence>
<sequence>MPILSDGKIYSRVSKRKPKDPSCKDVIEEDIVPIFFLPFCSFFRTQSKRVCLLRRFCINLVAQIRFPRTLLQGCRSASGSCGRRDICEN</sequence>
<dbReference type="EMBL" id="JAIWYP010000013">
    <property type="protein sequence ID" value="KAH3719289.1"/>
    <property type="molecule type" value="Genomic_DNA"/>
</dbReference>
<protein>
    <submittedName>
        <fullName evidence="1">Uncharacterized protein</fullName>
    </submittedName>
</protein>
<reference evidence="1" key="2">
    <citation type="submission" date="2020-11" db="EMBL/GenBank/DDBJ databases">
        <authorList>
            <person name="McCartney M.A."/>
            <person name="Auch B."/>
            <person name="Kono T."/>
            <person name="Mallez S."/>
            <person name="Becker A."/>
            <person name="Gohl D.M."/>
            <person name="Silverstein K.A.T."/>
            <person name="Koren S."/>
            <person name="Bechman K.B."/>
            <person name="Herman A."/>
            <person name="Abrahante J.E."/>
            <person name="Garbe J."/>
        </authorList>
    </citation>
    <scope>NUCLEOTIDE SEQUENCE</scope>
    <source>
        <strain evidence="1">Duluth1</strain>
        <tissue evidence="1">Whole animal</tissue>
    </source>
</reference>
<accession>A0A9D4C8Y9</accession>
<dbReference type="Proteomes" id="UP000828390">
    <property type="component" value="Unassembled WGS sequence"/>
</dbReference>